<dbReference type="Gene3D" id="3.40.630.30">
    <property type="match status" value="1"/>
</dbReference>
<dbReference type="EMBL" id="SNXZ01000004">
    <property type="protein sequence ID" value="TDP96114.1"/>
    <property type="molecule type" value="Genomic_DNA"/>
</dbReference>
<dbReference type="InterPro" id="IPR000182">
    <property type="entry name" value="GNAT_dom"/>
</dbReference>
<name>A0A4R6S9I0_LABRH</name>
<dbReference type="RefSeq" id="WP_208115764.1">
    <property type="nucleotide sequence ID" value="NZ_SNXZ01000004.1"/>
</dbReference>
<feature type="domain" description="N-acetyltransferase" evidence="1">
    <location>
        <begin position="1"/>
        <end position="132"/>
    </location>
</feature>
<evidence type="ECO:0000259" key="1">
    <source>
        <dbReference type="PROSITE" id="PS51186"/>
    </source>
</evidence>
<organism evidence="2 3">
    <name type="scientific">Labedaea rhizosphaerae</name>
    <dbReference type="NCBI Taxonomy" id="598644"/>
    <lineage>
        <taxon>Bacteria</taxon>
        <taxon>Bacillati</taxon>
        <taxon>Actinomycetota</taxon>
        <taxon>Actinomycetes</taxon>
        <taxon>Pseudonocardiales</taxon>
        <taxon>Pseudonocardiaceae</taxon>
        <taxon>Labedaea</taxon>
    </lineage>
</organism>
<dbReference type="SUPFAM" id="SSF55729">
    <property type="entry name" value="Acyl-CoA N-acyltransferases (Nat)"/>
    <property type="match status" value="1"/>
</dbReference>
<dbReference type="AlphaFoldDB" id="A0A4R6S9I0"/>
<keyword evidence="2" id="KW-0808">Transferase</keyword>
<dbReference type="PROSITE" id="PS51186">
    <property type="entry name" value="GNAT"/>
    <property type="match status" value="1"/>
</dbReference>
<dbReference type="GO" id="GO:0016747">
    <property type="term" value="F:acyltransferase activity, transferring groups other than amino-acyl groups"/>
    <property type="evidence" value="ECO:0007669"/>
    <property type="project" value="InterPro"/>
</dbReference>
<evidence type="ECO:0000313" key="3">
    <source>
        <dbReference type="Proteomes" id="UP000295444"/>
    </source>
</evidence>
<dbReference type="CDD" id="cd04301">
    <property type="entry name" value="NAT_SF"/>
    <property type="match status" value="1"/>
</dbReference>
<reference evidence="2 3" key="1">
    <citation type="submission" date="2019-03" db="EMBL/GenBank/DDBJ databases">
        <title>Genomic Encyclopedia of Type Strains, Phase IV (KMG-IV): sequencing the most valuable type-strain genomes for metagenomic binning, comparative biology and taxonomic classification.</title>
        <authorList>
            <person name="Goeker M."/>
        </authorList>
    </citation>
    <scope>NUCLEOTIDE SEQUENCE [LARGE SCALE GENOMIC DNA]</scope>
    <source>
        <strain evidence="2 3">DSM 45361</strain>
    </source>
</reference>
<dbReference type="InterPro" id="IPR016181">
    <property type="entry name" value="Acyl_CoA_acyltransferase"/>
</dbReference>
<keyword evidence="3" id="KW-1185">Reference proteome</keyword>
<dbReference type="Proteomes" id="UP000295444">
    <property type="component" value="Unassembled WGS sequence"/>
</dbReference>
<proteinExistence type="predicted"/>
<evidence type="ECO:0000313" key="2">
    <source>
        <dbReference type="EMBL" id="TDP96114.1"/>
    </source>
</evidence>
<accession>A0A4R6S9I0</accession>
<comment type="caution">
    <text evidence="2">The sequence shown here is derived from an EMBL/GenBank/DDBJ whole genome shotgun (WGS) entry which is preliminary data.</text>
</comment>
<sequence>MIKYRSDVDGVTEEDLSGFFVGWPSPPTRRLDLLRGSSRVVIAWDDDRVVGFVNALTDGVLMAYLPLLEVLPEYQHTGVGTELVNRVLDDLGSLYGVDICCDDDVVPFYERFGFQRVNGMVLRPHLKPRIRP</sequence>
<gene>
    <name evidence="2" type="ORF">EV186_10494</name>
</gene>
<protein>
    <submittedName>
        <fullName evidence="2">Acetyltransferase (GNAT) family protein</fullName>
    </submittedName>
</protein>
<dbReference type="Pfam" id="PF00583">
    <property type="entry name" value="Acetyltransf_1"/>
    <property type="match status" value="1"/>
</dbReference>